<gene>
    <name evidence="2" type="ORF">OSTLU_26324</name>
</gene>
<accession>A4S487</accession>
<dbReference type="RefSeq" id="XP_001420229.1">
    <property type="nucleotide sequence ID" value="XM_001420192.1"/>
</dbReference>
<dbReference type="Proteomes" id="UP000001568">
    <property type="component" value="Chromosome 10"/>
</dbReference>
<dbReference type="HOGENOM" id="CLU_1771176_0_0_1"/>
<dbReference type="OMA" id="HEMRPIV"/>
<protein>
    <submittedName>
        <fullName evidence="2">Uncharacterized protein</fullName>
    </submittedName>
</protein>
<sequence>MSRGADLDELLRDAATQCLPRPRAAAAHFDASWSVDALQDAERLLLHGANARASTSTVAKDIAEAMTLDRDDIRAHLNSLGLARLLGLSDEYDEFVDGDGRGAQSEASEVVEERHKHEMRPIVEPTAPPKPVVANDDDWLDELLDGE</sequence>
<dbReference type="EMBL" id="CP000590">
    <property type="protein sequence ID" value="ABO98522.1"/>
    <property type="molecule type" value="Genomic_DNA"/>
</dbReference>
<dbReference type="Gramene" id="ABO98522">
    <property type="protein sequence ID" value="ABO98522"/>
    <property type="gene ID" value="OSTLU_26324"/>
</dbReference>
<evidence type="ECO:0000313" key="2">
    <source>
        <dbReference type="EMBL" id="ABO98522.1"/>
    </source>
</evidence>
<feature type="compositionally biased region" description="Basic and acidic residues" evidence="1">
    <location>
        <begin position="111"/>
        <end position="121"/>
    </location>
</feature>
<dbReference type="GeneID" id="5003919"/>
<feature type="region of interest" description="Disordered" evidence="1">
    <location>
        <begin position="98"/>
        <end position="136"/>
    </location>
</feature>
<proteinExistence type="predicted"/>
<keyword evidence="3" id="KW-1185">Reference proteome</keyword>
<evidence type="ECO:0000313" key="3">
    <source>
        <dbReference type="Proteomes" id="UP000001568"/>
    </source>
</evidence>
<evidence type="ECO:0000256" key="1">
    <source>
        <dbReference type="SAM" id="MobiDB-lite"/>
    </source>
</evidence>
<organism evidence="2 3">
    <name type="scientific">Ostreococcus lucimarinus (strain CCE9901)</name>
    <dbReference type="NCBI Taxonomy" id="436017"/>
    <lineage>
        <taxon>Eukaryota</taxon>
        <taxon>Viridiplantae</taxon>
        <taxon>Chlorophyta</taxon>
        <taxon>Mamiellophyceae</taxon>
        <taxon>Mamiellales</taxon>
        <taxon>Bathycoccaceae</taxon>
        <taxon>Ostreococcus</taxon>
    </lineage>
</organism>
<dbReference type="AlphaFoldDB" id="A4S487"/>
<dbReference type="KEGG" id="olu:OSTLU_26324"/>
<name>A4S487_OSTLU</name>
<reference evidence="2 3" key="1">
    <citation type="journal article" date="2007" name="Proc. Natl. Acad. Sci. U.S.A.">
        <title>The tiny eukaryote Ostreococcus provides genomic insights into the paradox of plankton speciation.</title>
        <authorList>
            <person name="Palenik B."/>
            <person name="Grimwood J."/>
            <person name="Aerts A."/>
            <person name="Rouze P."/>
            <person name="Salamov A."/>
            <person name="Putnam N."/>
            <person name="Dupont C."/>
            <person name="Jorgensen R."/>
            <person name="Derelle E."/>
            <person name="Rombauts S."/>
            <person name="Zhou K."/>
            <person name="Otillar R."/>
            <person name="Merchant S.S."/>
            <person name="Podell S."/>
            <person name="Gaasterland T."/>
            <person name="Napoli C."/>
            <person name="Gendler K."/>
            <person name="Manuell A."/>
            <person name="Tai V."/>
            <person name="Vallon O."/>
            <person name="Piganeau G."/>
            <person name="Jancek S."/>
            <person name="Heijde M."/>
            <person name="Jabbari K."/>
            <person name="Bowler C."/>
            <person name="Lohr M."/>
            <person name="Robbens S."/>
            <person name="Werner G."/>
            <person name="Dubchak I."/>
            <person name="Pazour G.J."/>
            <person name="Ren Q."/>
            <person name="Paulsen I."/>
            <person name="Delwiche C."/>
            <person name="Schmutz J."/>
            <person name="Rokhsar D."/>
            <person name="Van de Peer Y."/>
            <person name="Moreau H."/>
            <person name="Grigoriev I.V."/>
        </authorList>
    </citation>
    <scope>NUCLEOTIDE SEQUENCE [LARGE SCALE GENOMIC DNA]</scope>
    <source>
        <strain evidence="2 3">CCE9901</strain>
    </source>
</reference>